<sequence>MLNKLINFSCQLIIPVIAIGSLSFSATVMANNGWNPVIPYNPPGVVLNLKKKNIGLVRTGSYLVNAIGNCNSCHVAPTKTTPPSSSVYSSGDPFKGEVAVIDFARYLGGGRIFGAIAAKPATATTPEVIAFKGYTADNLRPDISGKPAGLTKDEFINVMRTGKDPHDATRIIQVMPWPVYQNLSTTDLKAMYEYFRALPTASPLTP</sequence>
<dbReference type="InterPro" id="IPR009056">
    <property type="entry name" value="Cyt_c-like_dom"/>
</dbReference>
<keyword evidence="3 4" id="KW-0408">Iron</keyword>
<feature type="signal peptide" evidence="5">
    <location>
        <begin position="1"/>
        <end position="30"/>
    </location>
</feature>
<evidence type="ECO:0000313" key="8">
    <source>
        <dbReference type="Proteomes" id="UP000195667"/>
    </source>
</evidence>
<evidence type="ECO:0000313" key="7">
    <source>
        <dbReference type="EMBL" id="SJM96355.1"/>
    </source>
</evidence>
<evidence type="ECO:0000256" key="5">
    <source>
        <dbReference type="SAM" id="SignalP"/>
    </source>
</evidence>
<dbReference type="InterPro" id="IPR036909">
    <property type="entry name" value="Cyt_c-like_dom_sf"/>
</dbReference>
<evidence type="ECO:0000259" key="6">
    <source>
        <dbReference type="PROSITE" id="PS51007"/>
    </source>
</evidence>
<evidence type="ECO:0000256" key="2">
    <source>
        <dbReference type="ARBA" id="ARBA00022723"/>
    </source>
</evidence>
<reference evidence="8" key="1">
    <citation type="submission" date="2017-02" db="EMBL/GenBank/DDBJ databases">
        <authorList>
            <person name="Daims H."/>
        </authorList>
    </citation>
    <scope>NUCLEOTIDE SEQUENCE [LARGE SCALE GENOMIC DNA]</scope>
</reference>
<proteinExistence type="predicted"/>
<keyword evidence="1 4" id="KW-0349">Heme</keyword>
<dbReference type="GO" id="GO:0009055">
    <property type="term" value="F:electron transfer activity"/>
    <property type="evidence" value="ECO:0007669"/>
    <property type="project" value="InterPro"/>
</dbReference>
<dbReference type="SUPFAM" id="SSF46626">
    <property type="entry name" value="Cytochrome c"/>
    <property type="match status" value="1"/>
</dbReference>
<keyword evidence="2 4" id="KW-0479">Metal-binding</keyword>
<evidence type="ECO:0000256" key="1">
    <source>
        <dbReference type="ARBA" id="ARBA00022617"/>
    </source>
</evidence>
<dbReference type="OrthoDB" id="9811281at2"/>
<feature type="chain" id="PRO_5012661483" description="Cytochrome c domain-containing protein" evidence="5">
    <location>
        <begin position="31"/>
        <end position="206"/>
    </location>
</feature>
<dbReference type="RefSeq" id="WP_087145185.1">
    <property type="nucleotide sequence ID" value="NZ_FUKI01000169.1"/>
</dbReference>
<keyword evidence="8" id="KW-1185">Reference proteome</keyword>
<dbReference type="GO" id="GO:0046872">
    <property type="term" value="F:metal ion binding"/>
    <property type="evidence" value="ECO:0007669"/>
    <property type="project" value="UniProtKB-KW"/>
</dbReference>
<accession>A0A1R4HJF1</accession>
<dbReference type="EMBL" id="FUKI01000169">
    <property type="protein sequence ID" value="SJM96355.1"/>
    <property type="molecule type" value="Genomic_DNA"/>
</dbReference>
<evidence type="ECO:0000256" key="4">
    <source>
        <dbReference type="PROSITE-ProRule" id="PRU00433"/>
    </source>
</evidence>
<evidence type="ECO:0000256" key="3">
    <source>
        <dbReference type="ARBA" id="ARBA00023004"/>
    </source>
</evidence>
<dbReference type="GO" id="GO:0020037">
    <property type="term" value="F:heme binding"/>
    <property type="evidence" value="ECO:0007669"/>
    <property type="project" value="InterPro"/>
</dbReference>
<dbReference type="Proteomes" id="UP000195667">
    <property type="component" value="Unassembled WGS sequence"/>
</dbReference>
<dbReference type="AlphaFoldDB" id="A0A1R4HJF1"/>
<feature type="domain" description="Cytochrome c" evidence="6">
    <location>
        <begin position="55"/>
        <end position="199"/>
    </location>
</feature>
<dbReference type="PROSITE" id="PS51007">
    <property type="entry name" value="CYTC"/>
    <property type="match status" value="1"/>
</dbReference>
<protein>
    <recommendedName>
        <fullName evidence="6">Cytochrome c domain-containing protein</fullName>
    </recommendedName>
</protein>
<gene>
    <name evidence="7" type="ORF">CRENPOLYSF1_890025</name>
</gene>
<name>A0A1R4HJF1_9GAMM</name>
<organism evidence="7 8">
    <name type="scientific">Crenothrix polyspora</name>
    <dbReference type="NCBI Taxonomy" id="360316"/>
    <lineage>
        <taxon>Bacteria</taxon>
        <taxon>Pseudomonadati</taxon>
        <taxon>Pseudomonadota</taxon>
        <taxon>Gammaproteobacteria</taxon>
        <taxon>Methylococcales</taxon>
        <taxon>Crenotrichaceae</taxon>
        <taxon>Crenothrix</taxon>
    </lineage>
</organism>
<keyword evidence="5" id="KW-0732">Signal</keyword>